<keyword evidence="3" id="KW-1185">Reference proteome</keyword>
<gene>
    <name evidence="2" type="ORF">A3860_18710</name>
</gene>
<evidence type="ECO:0008006" key="4">
    <source>
        <dbReference type="Google" id="ProtNLM"/>
    </source>
</evidence>
<feature type="transmembrane region" description="Helical" evidence="1">
    <location>
        <begin position="144"/>
        <end position="161"/>
    </location>
</feature>
<dbReference type="Proteomes" id="UP000192796">
    <property type="component" value="Unassembled WGS sequence"/>
</dbReference>
<feature type="transmembrane region" description="Helical" evidence="1">
    <location>
        <begin position="223"/>
        <end position="241"/>
    </location>
</feature>
<dbReference type="STRING" id="1703345.A3860_18710"/>
<reference evidence="2 3" key="1">
    <citation type="submission" date="2016-03" db="EMBL/GenBank/DDBJ databases">
        <title>Niastella vici sp. nov., isolated from farmland soil.</title>
        <authorList>
            <person name="Chen L."/>
            <person name="Wang D."/>
            <person name="Yang S."/>
            <person name="Wang G."/>
        </authorList>
    </citation>
    <scope>NUCLEOTIDE SEQUENCE [LARGE SCALE GENOMIC DNA]</scope>
    <source>
        <strain evidence="2 3">DJ57</strain>
    </source>
</reference>
<keyword evidence="1" id="KW-0472">Membrane</keyword>
<comment type="caution">
    <text evidence="2">The sequence shown here is derived from an EMBL/GenBank/DDBJ whole genome shotgun (WGS) entry which is preliminary data.</text>
</comment>
<evidence type="ECO:0000313" key="2">
    <source>
        <dbReference type="EMBL" id="OQP64790.1"/>
    </source>
</evidence>
<feature type="transmembrane region" description="Helical" evidence="1">
    <location>
        <begin position="367"/>
        <end position="384"/>
    </location>
</feature>
<evidence type="ECO:0000256" key="1">
    <source>
        <dbReference type="SAM" id="Phobius"/>
    </source>
</evidence>
<dbReference type="AlphaFoldDB" id="A0A1V9G2I9"/>
<organism evidence="2 3">
    <name type="scientific">Niastella vici</name>
    <dbReference type="NCBI Taxonomy" id="1703345"/>
    <lineage>
        <taxon>Bacteria</taxon>
        <taxon>Pseudomonadati</taxon>
        <taxon>Bacteroidota</taxon>
        <taxon>Chitinophagia</taxon>
        <taxon>Chitinophagales</taxon>
        <taxon>Chitinophagaceae</taxon>
        <taxon>Niastella</taxon>
    </lineage>
</organism>
<proteinExistence type="predicted"/>
<feature type="transmembrane region" description="Helical" evidence="1">
    <location>
        <begin position="84"/>
        <end position="102"/>
    </location>
</feature>
<protein>
    <recommendedName>
        <fullName evidence="4">Glycosyltransferase RgtA/B/C/D-like domain-containing protein</fullName>
    </recommendedName>
</protein>
<keyword evidence="1" id="KW-0812">Transmembrane</keyword>
<feature type="transmembrane region" description="Helical" evidence="1">
    <location>
        <begin position="330"/>
        <end position="347"/>
    </location>
</feature>
<accession>A0A1V9G2I9</accession>
<feature type="transmembrane region" description="Helical" evidence="1">
    <location>
        <begin position="58"/>
        <end position="77"/>
    </location>
</feature>
<dbReference type="RefSeq" id="WP_081146603.1">
    <property type="nucleotide sequence ID" value="NZ_LVYD01000041.1"/>
</dbReference>
<evidence type="ECO:0000313" key="3">
    <source>
        <dbReference type="Proteomes" id="UP000192796"/>
    </source>
</evidence>
<sequence>MFKSLKNKLYLLPIAFFLTIYLLWLFRAYYDVAYMDQMQFLAGNIKHMLEHNATLNDYYYRSPFLIFISNILFFLNCKLLSYNTYLENIVSGFILAAIAYYYCKAHLNFFDKRAKLIFTFLASFIIFCFTKWELSLWSGGFSHYMVIWFGFVCVSITHKYYFTEQNTPFINKYYSPLYTGLAVLGIIETTPYILPFLASILIQLLINYKVFRGKIDLKKWKTALFLTIGLFVFSILINYIFEQYAIRNPYYDYGKVNMSSNLGGSIKKIFTDPIYFIKFYLIANAGTLIAKDDYPATSYMMDLLPVLGLILFIIYGYTIYLFIKRKRPEGVFAINMIISTIIFYATVTVGRMSFNDVFYGGSSRYSALSFTGTLGVSTFFLLQMRQYKTIKISQKILCALPVLFIFIFNLITYKDEWRMAPYRKNSFMQMADNMKLNEHLETLMGNNNDITSRARTCMIRHKLNVFKPETKLDNYILTCDKARGVGIYDVEQDQNGPLRWTNGNSIIFLPNLYTVQDTIKVKLKYYSPRADNPQLILNDNITPYLANKVGDGYEYFFAFDDQKVFFKATIKNQPFKPQELNSGSTDTRTLGLIFNYLTFSNK</sequence>
<feature type="transmembrane region" description="Helical" evidence="1">
    <location>
        <begin position="396"/>
        <end position="413"/>
    </location>
</feature>
<feature type="transmembrane region" description="Helical" evidence="1">
    <location>
        <begin position="303"/>
        <end position="323"/>
    </location>
</feature>
<keyword evidence="1" id="KW-1133">Transmembrane helix</keyword>
<feature type="transmembrane region" description="Helical" evidence="1">
    <location>
        <begin position="114"/>
        <end position="132"/>
    </location>
</feature>
<feature type="transmembrane region" description="Helical" evidence="1">
    <location>
        <begin position="9"/>
        <end position="30"/>
    </location>
</feature>
<name>A0A1V9G2I9_9BACT</name>
<dbReference type="EMBL" id="LVYD01000041">
    <property type="protein sequence ID" value="OQP64790.1"/>
    <property type="molecule type" value="Genomic_DNA"/>
</dbReference>